<organism evidence="1 2">
    <name type="scientific">Lacticaseibacillus paracasei subsp. paracasei Lpp123</name>
    <dbReference type="NCBI Taxonomy" id="1256201"/>
    <lineage>
        <taxon>Bacteria</taxon>
        <taxon>Bacillati</taxon>
        <taxon>Bacillota</taxon>
        <taxon>Bacilli</taxon>
        <taxon>Lactobacillales</taxon>
        <taxon>Lactobacillaceae</taxon>
        <taxon>Lacticaseibacillus</taxon>
    </lineage>
</organism>
<name>A0A829G1E2_LACPA</name>
<dbReference type="Proteomes" id="UP000014316">
    <property type="component" value="Unassembled WGS sequence"/>
</dbReference>
<evidence type="ECO:0000313" key="1">
    <source>
        <dbReference type="EMBL" id="EPC48890.1"/>
    </source>
</evidence>
<accession>A0A829G1E2</accession>
<dbReference type="AlphaFoldDB" id="A0A829G1E2"/>
<feature type="non-terminal residue" evidence="1">
    <location>
        <position position="32"/>
    </location>
</feature>
<protein>
    <submittedName>
        <fullName evidence="1">NAD-dependent aldehyde dehydrogenase</fullName>
    </submittedName>
</protein>
<gene>
    <name evidence="1" type="ORF">Lpp123_16128</name>
</gene>
<sequence>MAELQSTHYQMYINGKFMDSASGDVETVIDPS</sequence>
<proteinExistence type="predicted"/>
<dbReference type="EMBL" id="ANJW01000942">
    <property type="protein sequence ID" value="EPC48890.1"/>
    <property type="molecule type" value="Genomic_DNA"/>
</dbReference>
<evidence type="ECO:0000313" key="2">
    <source>
        <dbReference type="Proteomes" id="UP000014316"/>
    </source>
</evidence>
<comment type="caution">
    <text evidence="1">The sequence shown here is derived from an EMBL/GenBank/DDBJ whole genome shotgun (WGS) entry which is preliminary data.</text>
</comment>
<reference evidence="1 2" key="1">
    <citation type="journal article" date="2013" name="PLoS ONE">
        <title>Lactobacillus paracasei comparative genomics: towards species pan-genome definition and exploitation of diversity.</title>
        <authorList>
            <person name="Smokvina T."/>
            <person name="Wels M."/>
            <person name="Polka J."/>
            <person name="Chervaux C."/>
            <person name="Brisse S."/>
            <person name="Boekhorst J."/>
            <person name="van Hylckama Vlieg J.E."/>
            <person name="Siezen R.J."/>
        </authorList>
    </citation>
    <scope>NUCLEOTIDE SEQUENCE [LARGE SCALE GENOMIC DNA]</scope>
    <source>
        <strain evidence="1 2">Lpp123</strain>
    </source>
</reference>